<dbReference type="InterPro" id="IPR018113">
    <property type="entry name" value="PTrfase_EIIB_Cys"/>
</dbReference>
<dbReference type="Pfam" id="PF02378">
    <property type="entry name" value="PTS_EIIC"/>
    <property type="match status" value="1"/>
</dbReference>
<keyword evidence="9 12" id="KW-1133">Transmembrane helix</keyword>
<evidence type="ECO:0000259" key="13">
    <source>
        <dbReference type="PROSITE" id="PS51093"/>
    </source>
</evidence>
<dbReference type="AlphaFoldDB" id="A0A7Z0WZC7"/>
<dbReference type="RefSeq" id="WP_075212852.1">
    <property type="nucleotide sequence ID" value="NZ_JADRJL010000003.1"/>
</dbReference>
<keyword evidence="2" id="KW-0813">Transport</keyword>
<dbReference type="PANTHER" id="PTHR30175:SF1">
    <property type="entry name" value="PTS SYSTEM ARBUTIN-, CELLOBIOSE-, AND SALICIN-SPECIFIC EIIBC COMPONENT-RELATED"/>
    <property type="match status" value="1"/>
</dbReference>
<feature type="transmembrane region" description="Helical" evidence="12">
    <location>
        <begin position="242"/>
        <end position="265"/>
    </location>
</feature>
<dbReference type="SUPFAM" id="SSF55604">
    <property type="entry name" value="Glucose permease domain IIB"/>
    <property type="match status" value="1"/>
</dbReference>
<keyword evidence="8" id="KW-0418">Kinase</keyword>
<evidence type="ECO:0000256" key="5">
    <source>
        <dbReference type="ARBA" id="ARBA00022679"/>
    </source>
</evidence>
<dbReference type="EMBL" id="LKPO01000008">
    <property type="protein sequence ID" value="OLF95776.1"/>
    <property type="molecule type" value="Genomic_DNA"/>
</dbReference>
<dbReference type="PROSITE" id="PS00371">
    <property type="entry name" value="PTS_EIIA_TYPE_1_HIS"/>
    <property type="match status" value="1"/>
</dbReference>
<dbReference type="NCBIfam" id="TIGR01995">
    <property type="entry name" value="PTS-II-ABC-beta"/>
    <property type="match status" value="1"/>
</dbReference>
<keyword evidence="3" id="KW-1003">Cell membrane</keyword>
<dbReference type="InterPro" id="IPR011055">
    <property type="entry name" value="Dup_hybrid_motif"/>
</dbReference>
<evidence type="ECO:0000256" key="2">
    <source>
        <dbReference type="ARBA" id="ARBA00022448"/>
    </source>
</evidence>
<dbReference type="NCBIfam" id="TIGR00830">
    <property type="entry name" value="PTBA"/>
    <property type="match status" value="1"/>
</dbReference>
<evidence type="ECO:0000256" key="8">
    <source>
        <dbReference type="ARBA" id="ARBA00022777"/>
    </source>
</evidence>
<feature type="active site" description="Phosphocysteine intermediate; for EIIB activity" evidence="11">
    <location>
        <position position="26"/>
    </location>
</feature>
<feature type="domain" description="PTS EIIA type-1" evidence="13">
    <location>
        <begin position="479"/>
        <end position="583"/>
    </location>
</feature>
<dbReference type="Pfam" id="PF00358">
    <property type="entry name" value="PTS_EIIA_1"/>
    <property type="match status" value="1"/>
</dbReference>
<evidence type="ECO:0000313" key="16">
    <source>
        <dbReference type="EMBL" id="OLF95776.1"/>
    </source>
</evidence>
<dbReference type="InterPro" id="IPR003352">
    <property type="entry name" value="PTS_EIIC"/>
</dbReference>
<feature type="transmembrane region" description="Helical" evidence="12">
    <location>
        <begin position="102"/>
        <end position="123"/>
    </location>
</feature>
<feature type="transmembrane region" description="Helical" evidence="12">
    <location>
        <begin position="415"/>
        <end position="441"/>
    </location>
</feature>
<evidence type="ECO:0000256" key="3">
    <source>
        <dbReference type="ARBA" id="ARBA00022475"/>
    </source>
</evidence>
<dbReference type="Proteomes" id="UP000185604">
    <property type="component" value="Unassembled WGS sequence"/>
</dbReference>
<evidence type="ECO:0000256" key="1">
    <source>
        <dbReference type="ARBA" id="ARBA00004651"/>
    </source>
</evidence>
<dbReference type="PANTHER" id="PTHR30175">
    <property type="entry name" value="PHOSPHOTRANSFERASE SYSTEM TRANSPORT PROTEIN"/>
    <property type="match status" value="1"/>
</dbReference>
<evidence type="ECO:0000256" key="12">
    <source>
        <dbReference type="SAM" id="Phobius"/>
    </source>
</evidence>
<comment type="subcellular location">
    <subcellularLocation>
        <location evidence="1">Cell membrane</location>
        <topology evidence="1">Multi-pass membrane protein</topology>
    </subcellularLocation>
</comment>
<dbReference type="Gene3D" id="3.30.1360.60">
    <property type="entry name" value="Glucose permease domain IIB"/>
    <property type="match status" value="1"/>
</dbReference>
<evidence type="ECO:0000256" key="11">
    <source>
        <dbReference type="PROSITE-ProRule" id="PRU00421"/>
    </source>
</evidence>
<organism evidence="16 17">
    <name type="scientific">Bacillus paralicheniformis</name>
    <dbReference type="NCBI Taxonomy" id="1648923"/>
    <lineage>
        <taxon>Bacteria</taxon>
        <taxon>Bacillati</taxon>
        <taxon>Bacillota</taxon>
        <taxon>Bacilli</taxon>
        <taxon>Bacillales</taxon>
        <taxon>Bacillaceae</taxon>
        <taxon>Bacillus</taxon>
    </lineage>
</organism>
<feature type="transmembrane region" description="Helical" evidence="12">
    <location>
        <begin position="169"/>
        <end position="188"/>
    </location>
</feature>
<keyword evidence="6" id="KW-0598">Phosphotransferase system</keyword>
<accession>A0A7Z0WZC7</accession>
<dbReference type="Gene3D" id="2.70.70.10">
    <property type="entry name" value="Glucose Permease (Domain IIA)"/>
    <property type="match status" value="1"/>
</dbReference>
<dbReference type="PROSITE" id="PS51098">
    <property type="entry name" value="PTS_EIIB_TYPE_1"/>
    <property type="match status" value="1"/>
</dbReference>
<sequence length="619" mass="65739">MDVQSMAKEILERVGGEKNVVSLVHCATRLRFKLKDRSKADREALENTDGVVTVVESGGQFQVVIGNNVPEVYKEIGRISQLLEGSAANHSQKEKGSLAGRLVDIVSSIFTPLLGVMAGAGILKGMLLICTNAGWLSPEETTYTILYAAADSLFYFLPLLLAVTAAKKFGANPFIALTIAGALIYPTILELKNSGAQTEFFGIPVVLMNYTSTVIPIILAVFVMSYLERLCMRFIHESVKNFITPLLCLTVMVPLTLIVFGPLGVYTGNGIAAAILSVFDFSPILAGAIIAALWQILVIFGIHWGIVPVILNNIAVHGKDYIKPATAAAVFAQTGAAFGVMLKTKNKKLKALAGSAAVTGIFGITEPAVYGVTLRLKKPFVCGVISAAAGGAIIGYSGSVALASGAPGLLTIPIFYGPGFLGFIIGITVSFVLSILLTYIVGFDDPVEETKEQPVEKSAGEPIYSPLQGEVLPLTEVSDKVFASGALGKGIAVLPSKGVVTAPADGIVTTAFPTGHAYGITSESGAEILIHIGMDTVRLDGRHFNSKVEQGQKVKRGDILAEFNLDALKEEGFDVKTPIIVTNSGQYTDIIPTDQKQVKTEEPIITLISSPWEENNHEI</sequence>
<dbReference type="GO" id="GO:0008982">
    <property type="term" value="F:protein-N(PI)-phosphohistidine-sugar phosphotransferase activity"/>
    <property type="evidence" value="ECO:0007669"/>
    <property type="project" value="InterPro"/>
</dbReference>
<reference evidence="16 17" key="1">
    <citation type="journal article" date="2016" name="Front. Microbiol.">
        <title>High-Level Heat Resistance of Spores of Bacillus amyloliquefaciens and Bacillus licheniformis Results from the Presence of a spoVA Operon in a Tn1546 Transposon.</title>
        <authorList>
            <person name="Berendsen E.M."/>
            <person name="Koning R.A."/>
            <person name="Boekhorst J."/>
            <person name="de Jong A."/>
            <person name="Kuipers O.P."/>
            <person name="Wells-Bennik M.H."/>
        </authorList>
    </citation>
    <scope>NUCLEOTIDE SEQUENCE [LARGE SCALE GENOMIC DNA]</scope>
    <source>
        <strain evidence="16 17">B4121</strain>
    </source>
</reference>
<evidence type="ECO:0000259" key="14">
    <source>
        <dbReference type="PROSITE" id="PS51098"/>
    </source>
</evidence>
<dbReference type="GO" id="GO:0015771">
    <property type="term" value="P:trehalose transport"/>
    <property type="evidence" value="ECO:0007669"/>
    <property type="project" value="TreeGrafter"/>
</dbReference>
<dbReference type="Pfam" id="PF00367">
    <property type="entry name" value="PTS_EIIB"/>
    <property type="match status" value="1"/>
</dbReference>
<dbReference type="PROSITE" id="PS51103">
    <property type="entry name" value="PTS_EIIC_TYPE_1"/>
    <property type="match status" value="1"/>
</dbReference>
<dbReference type="InterPro" id="IPR011297">
    <property type="entry name" value="PTS_IIABC_b_glu"/>
</dbReference>
<dbReference type="SUPFAM" id="SSF51261">
    <property type="entry name" value="Duplicated hybrid motif"/>
    <property type="match status" value="1"/>
</dbReference>
<keyword evidence="5" id="KW-0808">Transferase</keyword>
<feature type="domain" description="PTS EIIB type-1" evidence="14">
    <location>
        <begin position="4"/>
        <end position="86"/>
    </location>
</feature>
<keyword evidence="7 12" id="KW-0812">Transmembrane</keyword>
<keyword evidence="4" id="KW-0762">Sugar transport</keyword>
<feature type="transmembrane region" description="Helical" evidence="12">
    <location>
        <begin position="321"/>
        <end position="342"/>
    </location>
</feature>
<dbReference type="InterPro" id="IPR036878">
    <property type="entry name" value="Glu_permease_IIB"/>
</dbReference>
<dbReference type="InterPro" id="IPR013013">
    <property type="entry name" value="PTS_EIIC_1"/>
</dbReference>
<feature type="domain" description="PTS EIIC type-1" evidence="15">
    <location>
        <begin position="104"/>
        <end position="457"/>
    </location>
</feature>
<gene>
    <name evidence="16" type="ORF">B4121_1338</name>
</gene>
<evidence type="ECO:0000256" key="4">
    <source>
        <dbReference type="ARBA" id="ARBA00022597"/>
    </source>
</evidence>
<dbReference type="GO" id="GO:0009401">
    <property type="term" value="P:phosphoenolpyruvate-dependent sugar phosphotransferase system"/>
    <property type="evidence" value="ECO:0007669"/>
    <property type="project" value="UniProtKB-KW"/>
</dbReference>
<dbReference type="FunFam" id="3.30.1360.60:FF:000001">
    <property type="entry name" value="PTS system glucose-specific IIBC component PtsG"/>
    <property type="match status" value="1"/>
</dbReference>
<dbReference type="GO" id="GO:0090589">
    <property type="term" value="F:protein-phosphocysteine-trehalose phosphotransferase system transporter activity"/>
    <property type="evidence" value="ECO:0007669"/>
    <property type="project" value="TreeGrafter"/>
</dbReference>
<feature type="transmembrane region" description="Helical" evidence="12">
    <location>
        <begin position="200"/>
        <end position="222"/>
    </location>
</feature>
<proteinExistence type="predicted"/>
<keyword evidence="10 12" id="KW-0472">Membrane</keyword>
<evidence type="ECO:0000256" key="10">
    <source>
        <dbReference type="ARBA" id="ARBA00023136"/>
    </source>
</evidence>
<dbReference type="FunFam" id="2.70.70.10:FF:000001">
    <property type="entry name" value="PTS system glucose-specific IIA component"/>
    <property type="match status" value="1"/>
</dbReference>
<dbReference type="InterPro" id="IPR001127">
    <property type="entry name" value="PTS_EIIA_1_perm"/>
</dbReference>
<dbReference type="CDD" id="cd00212">
    <property type="entry name" value="PTS_IIB_glc"/>
    <property type="match status" value="1"/>
</dbReference>
<evidence type="ECO:0000313" key="17">
    <source>
        <dbReference type="Proteomes" id="UP000185604"/>
    </source>
</evidence>
<dbReference type="GO" id="GO:0016301">
    <property type="term" value="F:kinase activity"/>
    <property type="evidence" value="ECO:0007669"/>
    <property type="project" value="UniProtKB-KW"/>
</dbReference>
<dbReference type="InterPro" id="IPR001996">
    <property type="entry name" value="PTS_IIB_1"/>
</dbReference>
<evidence type="ECO:0000256" key="6">
    <source>
        <dbReference type="ARBA" id="ARBA00022683"/>
    </source>
</evidence>
<dbReference type="PROSITE" id="PS51093">
    <property type="entry name" value="PTS_EIIA_TYPE_1"/>
    <property type="match status" value="1"/>
</dbReference>
<comment type="caution">
    <text evidence="16">The sequence shown here is derived from an EMBL/GenBank/DDBJ whole genome shotgun (WGS) entry which is preliminary data.</text>
</comment>
<dbReference type="GO" id="GO:0005886">
    <property type="term" value="C:plasma membrane"/>
    <property type="evidence" value="ECO:0007669"/>
    <property type="project" value="UniProtKB-SubCell"/>
</dbReference>
<dbReference type="PROSITE" id="PS01035">
    <property type="entry name" value="PTS_EIIB_TYPE_1_CYS"/>
    <property type="match status" value="1"/>
</dbReference>
<name>A0A7Z0WZC7_9BACI</name>
<evidence type="ECO:0000256" key="9">
    <source>
        <dbReference type="ARBA" id="ARBA00022989"/>
    </source>
</evidence>
<evidence type="ECO:0000256" key="7">
    <source>
        <dbReference type="ARBA" id="ARBA00022692"/>
    </source>
</evidence>
<feature type="transmembrane region" description="Helical" evidence="12">
    <location>
        <begin position="143"/>
        <end position="162"/>
    </location>
</feature>
<evidence type="ECO:0000259" key="15">
    <source>
        <dbReference type="PROSITE" id="PS51103"/>
    </source>
</evidence>
<protein>
    <submittedName>
        <fullName evidence="16">PTS system beta-glucoside-specific IIB/C/A component</fullName>
    </submittedName>
</protein>
<feature type="transmembrane region" description="Helical" evidence="12">
    <location>
        <begin position="380"/>
        <end position="403"/>
    </location>
</feature>
<dbReference type="InterPro" id="IPR050558">
    <property type="entry name" value="PTS_Sugar-Specific_Components"/>
</dbReference>